<dbReference type="InterPro" id="IPR035396">
    <property type="entry name" value="Bac_rhamnosid6H"/>
</dbReference>
<dbReference type="SUPFAM" id="SSF48208">
    <property type="entry name" value="Six-hairpin glycosidases"/>
    <property type="match status" value="1"/>
</dbReference>
<keyword evidence="3" id="KW-0378">Hydrolase</keyword>
<dbReference type="Pfam" id="PF17390">
    <property type="entry name" value="Bac_rhamnosid_C"/>
    <property type="match status" value="1"/>
</dbReference>
<dbReference type="EMBL" id="CABFNP030000509">
    <property type="protein sequence ID" value="CAI6030378.1"/>
    <property type="molecule type" value="Genomic_DNA"/>
</dbReference>
<accession>A0AA35LR43</accession>
<evidence type="ECO:0000256" key="2">
    <source>
        <dbReference type="ARBA" id="ARBA00012652"/>
    </source>
</evidence>
<dbReference type="Gene3D" id="2.60.420.10">
    <property type="entry name" value="Maltose phosphorylase, domain 3"/>
    <property type="match status" value="1"/>
</dbReference>
<feature type="domain" description="Alpha-L-rhamnosidase six-hairpin glycosidase" evidence="4">
    <location>
        <begin position="1"/>
        <end position="279"/>
    </location>
</feature>
<name>A0AA35LR43_9HYPO</name>
<reference evidence="6" key="1">
    <citation type="submission" date="2023-01" db="EMBL/GenBank/DDBJ databases">
        <authorList>
            <person name="Piombo E."/>
        </authorList>
    </citation>
    <scope>NUCLEOTIDE SEQUENCE</scope>
</reference>
<dbReference type="InterPro" id="IPR008928">
    <property type="entry name" value="6-hairpin_glycosidase_sf"/>
</dbReference>
<dbReference type="PANTHER" id="PTHR33307">
    <property type="entry name" value="ALPHA-RHAMNOSIDASE (EUROFUNG)"/>
    <property type="match status" value="1"/>
</dbReference>
<dbReference type="GO" id="GO:0005975">
    <property type="term" value="P:carbohydrate metabolic process"/>
    <property type="evidence" value="ECO:0007669"/>
    <property type="project" value="InterPro"/>
</dbReference>
<keyword evidence="7" id="KW-1185">Reference proteome</keyword>
<evidence type="ECO:0000256" key="1">
    <source>
        <dbReference type="ARBA" id="ARBA00001445"/>
    </source>
</evidence>
<dbReference type="Pfam" id="PF17389">
    <property type="entry name" value="Bac_rhamnosid6H"/>
    <property type="match status" value="1"/>
</dbReference>
<organism evidence="6 7">
    <name type="scientific">Clonostachys chloroleuca</name>
    <dbReference type="NCBI Taxonomy" id="1926264"/>
    <lineage>
        <taxon>Eukaryota</taxon>
        <taxon>Fungi</taxon>
        <taxon>Dikarya</taxon>
        <taxon>Ascomycota</taxon>
        <taxon>Pezizomycotina</taxon>
        <taxon>Sordariomycetes</taxon>
        <taxon>Hypocreomycetidae</taxon>
        <taxon>Hypocreales</taxon>
        <taxon>Bionectriaceae</taxon>
        <taxon>Clonostachys</taxon>
    </lineage>
</organism>
<comment type="catalytic activity">
    <reaction evidence="1">
        <text>Hydrolysis of terminal non-reducing alpha-L-rhamnose residues in alpha-L-rhamnosides.</text>
        <dbReference type="EC" id="3.2.1.40"/>
    </reaction>
</comment>
<dbReference type="InterPro" id="IPR035398">
    <property type="entry name" value="Bac_rhamnosid_C"/>
</dbReference>
<evidence type="ECO:0000313" key="7">
    <source>
        <dbReference type="Proteomes" id="UP001160390"/>
    </source>
</evidence>
<proteinExistence type="predicted"/>
<evidence type="ECO:0000259" key="5">
    <source>
        <dbReference type="Pfam" id="PF17390"/>
    </source>
</evidence>
<evidence type="ECO:0000259" key="4">
    <source>
        <dbReference type="Pfam" id="PF17389"/>
    </source>
</evidence>
<gene>
    <name evidence="6" type="ORF">CCHLO57077_00017145</name>
</gene>
<evidence type="ECO:0000313" key="6">
    <source>
        <dbReference type="EMBL" id="CAI6030378.1"/>
    </source>
</evidence>
<dbReference type="AlphaFoldDB" id="A0AA35LR43"/>
<dbReference type="GO" id="GO:0030596">
    <property type="term" value="F:alpha-L-rhamnosidase activity"/>
    <property type="evidence" value="ECO:0007669"/>
    <property type="project" value="UniProtKB-EC"/>
</dbReference>
<sequence length="384" mass="43430">MIRNWLIDVEFDQYLLGGVPSMVSPNSTLTDPIWCRRVPCAIWHDVTILAPWDLYKETGDKAILSRQYKSMTIWMRVFPRGKVSLAHLWHPTVFQLGGATDAGMVFNMFLIQSLDLMVQISVILDKTAEQEFYVKDCQAAREEFQAEFVTANGRLVSDSQASHALAICLDMLTPSQRNRAGERLVELVRKNEFKISTGFAGTPYVCAALATTGNIQVAYAMLLEKKCPSWLYPVTMGTTTLWERWDSMHPDGSINSGNMKTSFNHYAYGAIAKFLYEKVAGLQQLEPGWTKFRIAPQIGADFESASAGHESWYGLITFSWETKVMDGGKEEIFLEPTIPNDTRAEIVLPQDDGELRQEVGSERWNLRSTFIRNHNWPVTALPPK</sequence>
<comment type="caution">
    <text evidence="6">The sequence shown here is derived from an EMBL/GenBank/DDBJ whole genome shotgun (WGS) entry which is preliminary data.</text>
</comment>
<dbReference type="Proteomes" id="UP001160390">
    <property type="component" value="Unassembled WGS sequence"/>
</dbReference>
<dbReference type="Gene3D" id="1.50.10.10">
    <property type="match status" value="1"/>
</dbReference>
<evidence type="ECO:0000256" key="3">
    <source>
        <dbReference type="ARBA" id="ARBA00022801"/>
    </source>
</evidence>
<feature type="domain" description="Alpha-L-rhamnosidase C-terminal" evidence="5">
    <location>
        <begin position="281"/>
        <end position="360"/>
    </location>
</feature>
<protein>
    <recommendedName>
        <fullName evidence="2">alpha-L-rhamnosidase</fullName>
        <ecNumber evidence="2">3.2.1.40</ecNumber>
    </recommendedName>
</protein>
<dbReference type="EC" id="3.2.1.40" evidence="2"/>
<dbReference type="InterPro" id="IPR016007">
    <property type="entry name" value="Alpha_rhamnosid"/>
</dbReference>
<dbReference type="PANTHER" id="PTHR33307:SF6">
    <property type="entry name" value="ALPHA-RHAMNOSIDASE (EUROFUNG)-RELATED"/>
    <property type="match status" value="1"/>
</dbReference>
<dbReference type="InterPro" id="IPR012341">
    <property type="entry name" value="6hp_glycosidase-like_sf"/>
</dbReference>